<sequence>MSDFISKIFSFGCSDYPQDILSQLGFDPLEREF</sequence>
<reference evidence="1 2" key="1">
    <citation type="journal article" date="2019" name="PLoS Biol.">
        <title>Sex chromosomes control vertical transmission of feminizing Wolbachia symbionts in an isopod.</title>
        <authorList>
            <person name="Becking T."/>
            <person name="Chebbi M.A."/>
            <person name="Giraud I."/>
            <person name="Moumen B."/>
            <person name="Laverre T."/>
            <person name="Caubet Y."/>
            <person name="Peccoud J."/>
            <person name="Gilbert C."/>
            <person name="Cordaux R."/>
        </authorList>
    </citation>
    <scope>NUCLEOTIDE SEQUENCE [LARGE SCALE GENOMIC DNA]</scope>
    <source>
        <strain evidence="1">ANa2</strain>
        <tissue evidence="1">Whole body excluding digestive tract and cuticle</tissue>
    </source>
</reference>
<gene>
    <name evidence="1" type="ORF">Anas_09791</name>
</gene>
<proteinExistence type="predicted"/>
<dbReference type="EMBL" id="SEYY01010255">
    <property type="protein sequence ID" value="KAB7501540.1"/>
    <property type="molecule type" value="Genomic_DNA"/>
</dbReference>
<organism evidence="1 2">
    <name type="scientific">Armadillidium nasatum</name>
    <dbReference type="NCBI Taxonomy" id="96803"/>
    <lineage>
        <taxon>Eukaryota</taxon>
        <taxon>Metazoa</taxon>
        <taxon>Ecdysozoa</taxon>
        <taxon>Arthropoda</taxon>
        <taxon>Crustacea</taxon>
        <taxon>Multicrustacea</taxon>
        <taxon>Malacostraca</taxon>
        <taxon>Eumalacostraca</taxon>
        <taxon>Peracarida</taxon>
        <taxon>Isopoda</taxon>
        <taxon>Oniscidea</taxon>
        <taxon>Crinocheta</taxon>
        <taxon>Armadillidiidae</taxon>
        <taxon>Armadillidium</taxon>
    </lineage>
</organism>
<evidence type="ECO:0000313" key="1">
    <source>
        <dbReference type="EMBL" id="KAB7501540.1"/>
    </source>
</evidence>
<dbReference type="Proteomes" id="UP000326759">
    <property type="component" value="Unassembled WGS sequence"/>
</dbReference>
<evidence type="ECO:0000313" key="2">
    <source>
        <dbReference type="Proteomes" id="UP000326759"/>
    </source>
</evidence>
<accession>A0A5N5T950</accession>
<dbReference type="AlphaFoldDB" id="A0A5N5T950"/>
<name>A0A5N5T950_9CRUS</name>
<protein>
    <submittedName>
        <fullName evidence="1">Uncharacterized protein</fullName>
    </submittedName>
</protein>
<keyword evidence="2" id="KW-1185">Reference proteome</keyword>
<comment type="caution">
    <text evidence="1">The sequence shown here is derived from an EMBL/GenBank/DDBJ whole genome shotgun (WGS) entry which is preliminary data.</text>
</comment>